<comment type="caution">
    <text evidence="3">The sequence shown here is derived from an EMBL/GenBank/DDBJ whole genome shotgun (WGS) entry which is preliminary data.</text>
</comment>
<gene>
    <name evidence="3" type="ORF">ACFP3U_10415</name>
</gene>
<keyword evidence="4" id="KW-1185">Reference proteome</keyword>
<dbReference type="Proteomes" id="UP001595975">
    <property type="component" value="Unassembled WGS sequence"/>
</dbReference>
<keyword evidence="2" id="KW-0732">Signal</keyword>
<evidence type="ECO:0000256" key="2">
    <source>
        <dbReference type="SAM" id="SignalP"/>
    </source>
</evidence>
<feature type="chain" id="PRO_5047186141" evidence="2">
    <location>
        <begin position="19"/>
        <end position="235"/>
    </location>
</feature>
<dbReference type="EMBL" id="JBHSOF010000009">
    <property type="protein sequence ID" value="MFC5663390.1"/>
    <property type="molecule type" value="Genomic_DNA"/>
</dbReference>
<organism evidence="3 4">
    <name type="scientific">Kitasatospora misakiensis</name>
    <dbReference type="NCBI Taxonomy" id="67330"/>
    <lineage>
        <taxon>Bacteria</taxon>
        <taxon>Bacillati</taxon>
        <taxon>Actinomycetota</taxon>
        <taxon>Actinomycetes</taxon>
        <taxon>Kitasatosporales</taxon>
        <taxon>Streptomycetaceae</taxon>
        <taxon>Kitasatospora</taxon>
    </lineage>
</organism>
<accession>A0ABW0WYQ9</accession>
<dbReference type="PROSITE" id="PS51257">
    <property type="entry name" value="PROKAR_LIPOPROTEIN"/>
    <property type="match status" value="1"/>
</dbReference>
<dbReference type="RefSeq" id="WP_380225047.1">
    <property type="nucleotide sequence ID" value="NZ_JBHSOF010000009.1"/>
</dbReference>
<feature type="signal peptide" evidence="2">
    <location>
        <begin position="1"/>
        <end position="18"/>
    </location>
</feature>
<evidence type="ECO:0000313" key="4">
    <source>
        <dbReference type="Proteomes" id="UP001595975"/>
    </source>
</evidence>
<sequence>MNSRRPAALFLGALLLTAACTSTTGHDSAPAGPSGAPGAASASPSGTAEASPSPAGAVRTLTSAEVQNGWWNWAASIDKERSPMLDMTGARCAEGQREGIWYLAGMTGGDVVQRSCTVPVGVPVVFPAVTIFGEASDCLAFMDAAKGSAALDGTSLTPEPLDATPIDLVAAPDSAFGKSAAQAHHTWSCGLWVRLDPLTPGKHELTVRGESGSPAFASGVDYHLNAATPSPTSAA</sequence>
<reference evidence="4" key="1">
    <citation type="journal article" date="2019" name="Int. J. Syst. Evol. Microbiol.">
        <title>The Global Catalogue of Microorganisms (GCM) 10K type strain sequencing project: providing services to taxonomists for standard genome sequencing and annotation.</title>
        <authorList>
            <consortium name="The Broad Institute Genomics Platform"/>
            <consortium name="The Broad Institute Genome Sequencing Center for Infectious Disease"/>
            <person name="Wu L."/>
            <person name="Ma J."/>
        </authorList>
    </citation>
    <scope>NUCLEOTIDE SEQUENCE [LARGE SCALE GENOMIC DNA]</scope>
    <source>
        <strain evidence="4">CGMCC 4.1437</strain>
    </source>
</reference>
<feature type="region of interest" description="Disordered" evidence="1">
    <location>
        <begin position="24"/>
        <end position="55"/>
    </location>
</feature>
<name>A0ABW0WYQ9_9ACTN</name>
<protein>
    <submittedName>
        <fullName evidence="3">Signal protein</fullName>
    </submittedName>
</protein>
<evidence type="ECO:0000256" key="1">
    <source>
        <dbReference type="SAM" id="MobiDB-lite"/>
    </source>
</evidence>
<evidence type="ECO:0000313" key="3">
    <source>
        <dbReference type="EMBL" id="MFC5663390.1"/>
    </source>
</evidence>
<proteinExistence type="predicted"/>